<dbReference type="RefSeq" id="WP_009021129.1">
    <property type="nucleotide sequence ID" value="NZ_DS999411.1"/>
</dbReference>
<dbReference type="GO" id="GO:0016779">
    <property type="term" value="F:nucleotidyltransferase activity"/>
    <property type="evidence" value="ECO:0007669"/>
    <property type="project" value="UniProtKB-KW"/>
</dbReference>
<dbReference type="Pfam" id="PF04552">
    <property type="entry name" value="Sigma54_DBD"/>
    <property type="match status" value="1"/>
</dbReference>
<dbReference type="FunFam" id="1.10.10.60:FF:000045">
    <property type="entry name" value="RNA polymerase sigma-54 factor"/>
    <property type="match status" value="1"/>
</dbReference>
<dbReference type="PIRSF" id="PIRSF000774">
    <property type="entry name" value="RpoN"/>
    <property type="match status" value="1"/>
</dbReference>
<dbReference type="PANTHER" id="PTHR32248:SF4">
    <property type="entry name" value="RNA POLYMERASE SIGMA-54 FACTOR"/>
    <property type="match status" value="1"/>
</dbReference>
<protein>
    <recommendedName>
        <fullName evidence="2 10">RNA polymerase sigma-54 factor</fullName>
    </recommendedName>
</protein>
<organism evidence="14 15">
    <name type="scientific">Luminiphilus syltensis NOR5-1B</name>
    <dbReference type="NCBI Taxonomy" id="565045"/>
    <lineage>
        <taxon>Bacteria</taxon>
        <taxon>Pseudomonadati</taxon>
        <taxon>Pseudomonadota</taxon>
        <taxon>Gammaproteobacteria</taxon>
        <taxon>Cellvibrionales</taxon>
        <taxon>Halieaceae</taxon>
        <taxon>Luminiphilus</taxon>
    </lineage>
</organism>
<keyword evidence="7 10" id="KW-0731">Sigma factor</keyword>
<evidence type="ECO:0000256" key="4">
    <source>
        <dbReference type="ARBA" id="ARBA00022679"/>
    </source>
</evidence>
<dbReference type="InterPro" id="IPR007046">
    <property type="entry name" value="RNA_pol_sigma_54_core-bd"/>
</dbReference>
<evidence type="ECO:0000256" key="10">
    <source>
        <dbReference type="PIRNR" id="PIRNR000774"/>
    </source>
</evidence>
<keyword evidence="5 10" id="KW-0548">Nucleotidyltransferase</keyword>
<dbReference type="InterPro" id="IPR038709">
    <property type="entry name" value="RpoN_core-bd_sf"/>
</dbReference>
<proteinExistence type="inferred from homology"/>
<feature type="domain" description="RNA polymerase sigma factor 54 DNA-binding" evidence="12">
    <location>
        <begin position="323"/>
        <end position="481"/>
    </location>
</feature>
<dbReference type="NCBIfam" id="NF004595">
    <property type="entry name" value="PRK05932.1-2"/>
    <property type="match status" value="1"/>
</dbReference>
<dbReference type="InterPro" id="IPR000394">
    <property type="entry name" value="RNA_pol_sigma_54"/>
</dbReference>
<dbReference type="Gene3D" id="1.10.10.1330">
    <property type="entry name" value="RNA polymerase sigma-54 factor, core-binding domain"/>
    <property type="match status" value="1"/>
</dbReference>
<dbReference type="GO" id="GO:0000428">
    <property type="term" value="C:DNA-directed RNA polymerase complex"/>
    <property type="evidence" value="ECO:0007669"/>
    <property type="project" value="UniProtKB-KW"/>
</dbReference>
<dbReference type="Pfam" id="PF00309">
    <property type="entry name" value="Sigma54_AID"/>
    <property type="match status" value="1"/>
</dbReference>
<evidence type="ECO:0000256" key="1">
    <source>
        <dbReference type="ARBA" id="ARBA00008798"/>
    </source>
</evidence>
<keyword evidence="4 10" id="KW-0808">Transferase</keyword>
<feature type="region of interest" description="Disordered" evidence="11">
    <location>
        <begin position="41"/>
        <end position="125"/>
    </location>
</feature>
<dbReference type="InterPro" id="IPR007634">
    <property type="entry name" value="RNA_pol_sigma_54_DNA-bd"/>
</dbReference>
<dbReference type="NCBIfam" id="NF009118">
    <property type="entry name" value="PRK12469.1"/>
    <property type="match status" value="1"/>
</dbReference>
<dbReference type="Proteomes" id="UP000004699">
    <property type="component" value="Unassembled WGS sequence"/>
</dbReference>
<keyword evidence="15" id="KW-1185">Reference proteome</keyword>
<evidence type="ECO:0000256" key="3">
    <source>
        <dbReference type="ARBA" id="ARBA00022478"/>
    </source>
</evidence>
<accession>B8KR86</accession>
<keyword evidence="8 10" id="KW-0238">DNA-binding</keyword>
<evidence type="ECO:0000259" key="12">
    <source>
        <dbReference type="Pfam" id="PF04552"/>
    </source>
</evidence>
<evidence type="ECO:0000313" key="15">
    <source>
        <dbReference type="Proteomes" id="UP000004699"/>
    </source>
</evidence>
<comment type="similarity">
    <text evidence="1 10">Belongs to the sigma-54 factor family.</text>
</comment>
<dbReference type="NCBIfam" id="TIGR02395">
    <property type="entry name" value="rpoN_sigma"/>
    <property type="match status" value="1"/>
</dbReference>
<evidence type="ECO:0000256" key="8">
    <source>
        <dbReference type="ARBA" id="ARBA00023125"/>
    </source>
</evidence>
<name>B8KR86_9GAMM</name>
<reference evidence="15" key="1">
    <citation type="journal article" date="2013" name="BMC Microbiol.">
        <title>Taxonomy and evolution of bacteriochlorophyll a-containing members of the OM60/NOR5 clade of marine gammaproteobacteria: description of Luminiphilus syltensis gen. nov., sp. nov., reclassification of Haliea rubra as Pseudohaliea rubra gen. nov., comb. nov., and emendation of Chromatocurvus halotolerans.</title>
        <authorList>
            <person name="Spring S."/>
            <person name="Riedel T."/>
            <person name="Sproer C."/>
            <person name="Yan S."/>
            <person name="Harder J."/>
            <person name="Fuchs B.M."/>
        </authorList>
    </citation>
    <scope>NUCLEOTIDE SEQUENCE [LARGE SCALE GENOMIC DNA]</scope>
    <source>
        <strain evidence="15">NOR51-B</strain>
    </source>
</reference>
<dbReference type="PROSITE" id="PS00718">
    <property type="entry name" value="SIGMA54_2"/>
    <property type="match status" value="1"/>
</dbReference>
<sequence>MKQSLQLKLGQSLTLTPQLQQAIKLLQLSTLDLQQAIEETLESNPLLEREEEAALEQAADDDGNAPGENAVDFSEPESNTAPDSSDDLPVDTRWEDLIPSSAPTSSGPSGDDYNFDDRDSNPDSLQTQLQWQLNLTRFSDTDHAIALALIDSVDSDGRLTQTPDEIRIALDDPDIELDEVVAVLHRLQHFEPTGVFAQDLRECLLIQLRQMPLDTPYRETAGALVSRYLDQLASGSDIRSLARRLRCDEDTVSGAVALIRSLDPTPGASLNSEDTEYIVPDVFVRKVNGHWRVELNPDIAPKLCINNQYTKLMEKGHSDGDRSFVKDNLQEARWFMKSLQSRNETLLKVGSKIVEHQRQFLEVGEEAMRPLVLSEIASQIGMHESTVSRATTRKYMHTPRGVFELKYFFSSHVANVGGGETSSTAIKALIRKLVQGEDQRKPLSDSKLCTLLEQQGVTVARRTVAKYREQLNIAPSNERKRLI</sequence>
<dbReference type="GO" id="GO:0003677">
    <property type="term" value="F:DNA binding"/>
    <property type="evidence" value="ECO:0007669"/>
    <property type="project" value="UniProtKB-KW"/>
</dbReference>
<feature type="domain" description="RNA polymerase sigma factor 54 core-binding" evidence="13">
    <location>
        <begin position="116"/>
        <end position="309"/>
    </location>
</feature>
<feature type="compositionally biased region" description="Acidic residues" evidence="11">
    <location>
        <begin position="49"/>
        <end position="63"/>
    </location>
</feature>
<dbReference type="PROSITE" id="PS50044">
    <property type="entry name" value="SIGMA54_3"/>
    <property type="match status" value="1"/>
</dbReference>
<evidence type="ECO:0000256" key="6">
    <source>
        <dbReference type="ARBA" id="ARBA00023015"/>
    </source>
</evidence>
<dbReference type="Pfam" id="PF04963">
    <property type="entry name" value="Sigma54_CBD"/>
    <property type="match status" value="1"/>
</dbReference>
<feature type="compositionally biased region" description="Low complexity" evidence="11">
    <location>
        <begin position="99"/>
        <end position="110"/>
    </location>
</feature>
<evidence type="ECO:0000256" key="2">
    <source>
        <dbReference type="ARBA" id="ARBA00019942"/>
    </source>
</evidence>
<dbReference type="AlphaFoldDB" id="B8KR86"/>
<evidence type="ECO:0000256" key="7">
    <source>
        <dbReference type="ARBA" id="ARBA00023082"/>
    </source>
</evidence>
<evidence type="ECO:0000259" key="13">
    <source>
        <dbReference type="Pfam" id="PF04963"/>
    </source>
</evidence>
<keyword evidence="9 10" id="KW-0804">Transcription</keyword>
<dbReference type="GO" id="GO:0001216">
    <property type="term" value="F:DNA-binding transcription activator activity"/>
    <property type="evidence" value="ECO:0007669"/>
    <property type="project" value="InterPro"/>
</dbReference>
<dbReference type="PANTHER" id="PTHR32248">
    <property type="entry name" value="RNA POLYMERASE SIGMA-54 FACTOR"/>
    <property type="match status" value="1"/>
</dbReference>
<comment type="function">
    <text evidence="10">Sigma factors are initiation factors that promote the attachment of RNA polymerase to specific initiation sites and are then released.</text>
</comment>
<dbReference type="GO" id="GO:0016987">
    <property type="term" value="F:sigma factor activity"/>
    <property type="evidence" value="ECO:0007669"/>
    <property type="project" value="UniProtKB-KW"/>
</dbReference>
<dbReference type="OrthoDB" id="9814402at2"/>
<dbReference type="STRING" id="565045.NOR51B_2336"/>
<dbReference type="PROSITE" id="PS00717">
    <property type="entry name" value="SIGMA54_1"/>
    <property type="match status" value="1"/>
</dbReference>
<dbReference type="HOGENOM" id="CLU_020569_0_1_6"/>
<gene>
    <name evidence="14" type="primary">rpoN</name>
    <name evidence="14" type="ORF">NOR51B_2336</name>
</gene>
<evidence type="ECO:0000313" key="14">
    <source>
        <dbReference type="EMBL" id="EED36385.1"/>
    </source>
</evidence>
<dbReference type="PRINTS" id="PR00045">
    <property type="entry name" value="SIGMA54FCT"/>
</dbReference>
<dbReference type="eggNOG" id="COG1508">
    <property type="taxonomic scope" value="Bacteria"/>
</dbReference>
<dbReference type="Gene3D" id="1.10.10.60">
    <property type="entry name" value="Homeodomain-like"/>
    <property type="match status" value="1"/>
</dbReference>
<dbReference type="EMBL" id="DS999411">
    <property type="protein sequence ID" value="EED36385.1"/>
    <property type="molecule type" value="Genomic_DNA"/>
</dbReference>
<keyword evidence="6 10" id="KW-0805">Transcription regulation</keyword>
<keyword evidence="3 10" id="KW-0240">DNA-directed RNA polymerase</keyword>
<evidence type="ECO:0000256" key="9">
    <source>
        <dbReference type="ARBA" id="ARBA00023163"/>
    </source>
</evidence>
<evidence type="ECO:0000256" key="11">
    <source>
        <dbReference type="SAM" id="MobiDB-lite"/>
    </source>
</evidence>
<dbReference type="GO" id="GO:0006352">
    <property type="term" value="P:DNA-templated transcription initiation"/>
    <property type="evidence" value="ECO:0007669"/>
    <property type="project" value="InterPro"/>
</dbReference>
<evidence type="ECO:0000256" key="5">
    <source>
        <dbReference type="ARBA" id="ARBA00022695"/>
    </source>
</evidence>